<dbReference type="Gene3D" id="3.30.420.10">
    <property type="entry name" value="Ribonuclease H-like superfamily/Ribonuclease H"/>
    <property type="match status" value="2"/>
</dbReference>
<dbReference type="EMBL" id="BQNB010015710">
    <property type="protein sequence ID" value="GJT43217.1"/>
    <property type="molecule type" value="Genomic_DNA"/>
</dbReference>
<evidence type="ECO:0000313" key="7">
    <source>
        <dbReference type="EMBL" id="GJT43217.1"/>
    </source>
</evidence>
<protein>
    <submittedName>
        <fullName evidence="7">Ribonuclease H-like domain-containing protein</fullName>
    </submittedName>
</protein>
<dbReference type="PROSITE" id="PS50994">
    <property type="entry name" value="INTEGRASE"/>
    <property type="match status" value="1"/>
</dbReference>
<keyword evidence="8" id="KW-1185">Reference proteome</keyword>
<dbReference type="SUPFAM" id="SSF53098">
    <property type="entry name" value="Ribonuclease H-like"/>
    <property type="match status" value="2"/>
</dbReference>
<keyword evidence="4" id="KW-0378">Hydrolase</keyword>
<feature type="compositionally biased region" description="Basic and acidic residues" evidence="5">
    <location>
        <begin position="67"/>
        <end position="83"/>
    </location>
</feature>
<reference evidence="7" key="2">
    <citation type="submission" date="2022-01" db="EMBL/GenBank/DDBJ databases">
        <authorList>
            <person name="Yamashiro T."/>
            <person name="Shiraishi A."/>
            <person name="Satake H."/>
            <person name="Nakayama K."/>
        </authorList>
    </citation>
    <scope>NUCLEOTIDE SEQUENCE</scope>
</reference>
<dbReference type="InterPro" id="IPR012337">
    <property type="entry name" value="RNaseH-like_sf"/>
</dbReference>
<dbReference type="InterPro" id="IPR036397">
    <property type="entry name" value="RNaseH_sf"/>
</dbReference>
<dbReference type="Pfam" id="PF00665">
    <property type="entry name" value="rve"/>
    <property type="match status" value="1"/>
</dbReference>
<keyword evidence="1" id="KW-0645">Protease</keyword>
<dbReference type="InterPro" id="IPR025724">
    <property type="entry name" value="GAG-pre-integrase_dom"/>
</dbReference>
<proteinExistence type="predicted"/>
<dbReference type="InterPro" id="IPR054722">
    <property type="entry name" value="PolX-like_BBD"/>
</dbReference>
<evidence type="ECO:0000256" key="1">
    <source>
        <dbReference type="ARBA" id="ARBA00022670"/>
    </source>
</evidence>
<feature type="compositionally biased region" description="Basic and acidic residues" evidence="5">
    <location>
        <begin position="28"/>
        <end position="37"/>
    </location>
</feature>
<evidence type="ECO:0000313" key="8">
    <source>
        <dbReference type="Proteomes" id="UP001151760"/>
    </source>
</evidence>
<dbReference type="Pfam" id="PF13976">
    <property type="entry name" value="gag_pre-integrs"/>
    <property type="match status" value="1"/>
</dbReference>
<feature type="region of interest" description="Disordered" evidence="5">
    <location>
        <begin position="28"/>
        <end position="120"/>
    </location>
</feature>
<dbReference type="PANTHER" id="PTHR42648:SF32">
    <property type="entry name" value="RIBONUCLEASE H-LIKE DOMAIN, GAG-PRE-INTEGRASE DOMAIN PROTEIN-RELATED"/>
    <property type="match status" value="1"/>
</dbReference>
<keyword evidence="2" id="KW-0479">Metal-binding</keyword>
<dbReference type="InterPro" id="IPR043502">
    <property type="entry name" value="DNA/RNA_pol_sf"/>
</dbReference>
<dbReference type="InterPro" id="IPR001584">
    <property type="entry name" value="Integrase_cat-core"/>
</dbReference>
<evidence type="ECO:0000256" key="4">
    <source>
        <dbReference type="ARBA" id="ARBA00022801"/>
    </source>
</evidence>
<gene>
    <name evidence="7" type="ORF">Tco_0951932</name>
</gene>
<dbReference type="Proteomes" id="UP001151760">
    <property type="component" value="Unassembled WGS sequence"/>
</dbReference>
<evidence type="ECO:0000256" key="2">
    <source>
        <dbReference type="ARBA" id="ARBA00022723"/>
    </source>
</evidence>
<evidence type="ECO:0000256" key="5">
    <source>
        <dbReference type="SAM" id="MobiDB-lite"/>
    </source>
</evidence>
<evidence type="ECO:0000259" key="6">
    <source>
        <dbReference type="PROSITE" id="PS50994"/>
    </source>
</evidence>
<comment type="caution">
    <text evidence="7">The sequence shown here is derived from an EMBL/GenBank/DDBJ whole genome shotgun (WGS) entry which is preliminary data.</text>
</comment>
<keyword evidence="3" id="KW-0064">Aspartyl protease</keyword>
<feature type="compositionally biased region" description="Polar residues" evidence="5">
    <location>
        <begin position="106"/>
        <end position="117"/>
    </location>
</feature>
<dbReference type="InterPro" id="IPR039537">
    <property type="entry name" value="Retrotran_Ty1/copia-like"/>
</dbReference>
<sequence length="1423" mass="162533">MGLLRTEHEKVKEEKEGFEFKIAKFEKSASHVTDKSKKGFGYNAVPSPHPLILNRPTPLDLSYSGLEEFKQPEVNEYGPRDSSVKPTTGCDKESDNSKENTDDSLKQQQKTDSSSVKSPLKVDKDWKEKIFCPANHVREEEPKKARENNDAPIIEDWVSDDEDDVEPIPKVEKKTVIPTATKKEFVKPEKPVRRSVRYAEMYRSQRPRGNQRNWNGQKSNQLGCNFVFNNKACFICRSFDHIQFSCSNVHKHMAPRAVLMKTDLKIVNTARPVNTVRSVNTGRPFSTARSFNTVRPSYTAHPKSTVHCARPRTYFQNQAQSTVHRPFYKRTALTKRSYNQNVNTVRARGFNVVKPSACWVWKPIKPNGASLSNSQLNDKGFVDSGCSRHMTGNIAHLSDFKDFDGGYVTFGGGAYGGRITGTGTIKTGNLDFDDVYFVKELKFNLFSVSQMCDKKNYVLFTDSECLVLSPNFKLPDENQILLKIPRQDNMYSFDMKNIVPKDSLTCLVAKATSEESMLWHRRLGHINFKNINKLVKENLVRDLPLKRFENDQTCVACLKGKQHRASCKTKAFNPITKPLFMLHMDLFGPTFVSSLMHKKYCLVVTDDYSRFSWVFFLTTKDETSEILKNFIKEVENLVDKKVKIIRSDNGTEFKNKVKDNLVRGLPIKCFENDQTCVAYLKKKQHRASFKSKFLNPITKPLFMLYMDMFGPTFMSSLMHKKYCLVVTDDYSREKGIKREYSVAMTPQQNGVAERRNMTLIEAARTMLADSKLPTTFWAEAVSTACYVHRDCFSNLLQIAVFRIMVTDDNNLILASTRRLILVEEESSTVVLEEEPKRVSKALSDPAWVEAMQEELLQFKLQNVWVLVDLPKGHRAIGTKWVYRNKKDERGIVVRNKARLVAQGHTQEEGIDYDEVFAPVARIEAIRIFLAYASYMGFTVYQMDVKSAFLYGQIEEEVYVCQPPGFEDPDHPDKVYKVVKALYGLHQAPRAWYDTLATYLLSNGFQRGQIDQTLFIKSQKGHILLVQIYVDDIIFGSTKKELCDEFEKLMKDKFQMSSMGELTFFLGLQVQQKKNGIFISQDKYVHEILRKFNYSDVKSASTPTDLEKPLVKDADADDVDEHLYRSMIGSLMYFTTSRPDIMFADLKVQTISRSLVFLRILQLELIAFTDSGPYLELHLIEGSAGFHQIIDFITRSHICYALTKKPEINATIELGHFTFSYHSTGGSLRLTSITFGVNKMEITSIPTTEIFEQLALMGYHTDSDKLTFQKSAFSPQWRFLIHNILHCLSPKKTAWEQFSSNIAAAIICLATNRKFIQLCLDMQRHKLQQHTRLYSVPSLSMKVFSNMKRSTKGFSCQEVALFPTMLDDTEPSTSPSPSPEPTPAHTQPSPTQPSPTSTAYLTQPSPTPKPSPTHLTTQPSQHKL</sequence>
<feature type="compositionally biased region" description="Basic and acidic residues" evidence="5">
    <location>
        <begin position="90"/>
        <end position="105"/>
    </location>
</feature>
<feature type="region of interest" description="Disordered" evidence="5">
    <location>
        <begin position="1365"/>
        <end position="1423"/>
    </location>
</feature>
<dbReference type="InterPro" id="IPR013103">
    <property type="entry name" value="RVT_2"/>
</dbReference>
<name>A0ABQ5DXX9_9ASTR</name>
<feature type="compositionally biased region" description="Low complexity" evidence="5">
    <location>
        <begin position="1382"/>
        <end position="1403"/>
    </location>
</feature>
<organism evidence="7 8">
    <name type="scientific">Tanacetum coccineum</name>
    <dbReference type="NCBI Taxonomy" id="301880"/>
    <lineage>
        <taxon>Eukaryota</taxon>
        <taxon>Viridiplantae</taxon>
        <taxon>Streptophyta</taxon>
        <taxon>Embryophyta</taxon>
        <taxon>Tracheophyta</taxon>
        <taxon>Spermatophyta</taxon>
        <taxon>Magnoliopsida</taxon>
        <taxon>eudicotyledons</taxon>
        <taxon>Gunneridae</taxon>
        <taxon>Pentapetalae</taxon>
        <taxon>asterids</taxon>
        <taxon>campanulids</taxon>
        <taxon>Asterales</taxon>
        <taxon>Asteraceae</taxon>
        <taxon>Asteroideae</taxon>
        <taxon>Anthemideae</taxon>
        <taxon>Anthemidinae</taxon>
        <taxon>Tanacetum</taxon>
    </lineage>
</organism>
<evidence type="ECO:0000256" key="3">
    <source>
        <dbReference type="ARBA" id="ARBA00022750"/>
    </source>
</evidence>
<feature type="domain" description="Integrase catalytic" evidence="6">
    <location>
        <begin position="574"/>
        <end position="786"/>
    </location>
</feature>
<dbReference type="PANTHER" id="PTHR42648">
    <property type="entry name" value="TRANSPOSASE, PUTATIVE-RELATED"/>
    <property type="match status" value="1"/>
</dbReference>
<dbReference type="SUPFAM" id="SSF56672">
    <property type="entry name" value="DNA/RNA polymerases"/>
    <property type="match status" value="1"/>
</dbReference>
<dbReference type="Pfam" id="PF07727">
    <property type="entry name" value="RVT_2"/>
    <property type="match status" value="1"/>
</dbReference>
<dbReference type="Pfam" id="PF22936">
    <property type="entry name" value="Pol_BBD"/>
    <property type="match status" value="1"/>
</dbReference>
<reference evidence="7" key="1">
    <citation type="journal article" date="2022" name="Int. J. Mol. Sci.">
        <title>Draft Genome of Tanacetum Coccineum: Genomic Comparison of Closely Related Tanacetum-Family Plants.</title>
        <authorList>
            <person name="Yamashiro T."/>
            <person name="Shiraishi A."/>
            <person name="Nakayama K."/>
            <person name="Satake H."/>
        </authorList>
    </citation>
    <scope>NUCLEOTIDE SEQUENCE</scope>
</reference>
<accession>A0ABQ5DXX9</accession>